<evidence type="ECO:0000313" key="3">
    <source>
        <dbReference type="Proteomes" id="UP000807469"/>
    </source>
</evidence>
<accession>A0A9P5Z6G1</accession>
<name>A0A9P5Z6G1_9AGAR</name>
<dbReference type="AlphaFoldDB" id="A0A9P5Z6G1"/>
<evidence type="ECO:0000256" key="1">
    <source>
        <dbReference type="SAM" id="MobiDB-lite"/>
    </source>
</evidence>
<evidence type="ECO:0000313" key="2">
    <source>
        <dbReference type="EMBL" id="KAF9480286.1"/>
    </source>
</evidence>
<dbReference type="EMBL" id="MU155197">
    <property type="protein sequence ID" value="KAF9480286.1"/>
    <property type="molecule type" value="Genomic_DNA"/>
</dbReference>
<proteinExistence type="predicted"/>
<comment type="caution">
    <text evidence="2">The sequence shown here is derived from an EMBL/GenBank/DDBJ whole genome shotgun (WGS) entry which is preliminary data.</text>
</comment>
<feature type="region of interest" description="Disordered" evidence="1">
    <location>
        <begin position="1"/>
        <end position="34"/>
    </location>
</feature>
<keyword evidence="3" id="KW-1185">Reference proteome</keyword>
<protein>
    <recommendedName>
        <fullName evidence="4">Protein kinase domain-containing protein</fullName>
    </recommendedName>
</protein>
<sequence length="354" mass="40575">MPGWNSVDTDFVHATSRTGPRLGRTTNPPAHTVYGPREREDYIHIKAPKIMDAIRIKDELSKDPRNHCAPVYEMLEIPDDETLSILVSPLLRPFKSPRFDTVGECKNNSSFIFSLPKVLASRAFSSCTNIILLTDTHCVSDCIGPNVMMDGSELFPNGFHPLRPDCNREFTGPAKQMYTRTQRPPKYYWIDFVNSARFNATDRSPRIEPLQGTDKLAPEFEDPTSEDQKLDPFSTDIYYLGNLIRMHFTESRISRAEVPEKMYGLSFLQPLVEEMAQDDPARRRNIDQCAVRLENIMRNQCSWTLRSQVWLSDDHILEIVSRLFANWTRRLYHTVKPQPPACPSKATGAMRHGV</sequence>
<dbReference type="Proteomes" id="UP000807469">
    <property type="component" value="Unassembled WGS sequence"/>
</dbReference>
<dbReference type="OrthoDB" id="5987198at2759"/>
<gene>
    <name evidence="2" type="ORF">BDN70DRAFT_979745</name>
</gene>
<evidence type="ECO:0008006" key="4">
    <source>
        <dbReference type="Google" id="ProtNLM"/>
    </source>
</evidence>
<organism evidence="2 3">
    <name type="scientific">Pholiota conissans</name>
    <dbReference type="NCBI Taxonomy" id="109636"/>
    <lineage>
        <taxon>Eukaryota</taxon>
        <taxon>Fungi</taxon>
        <taxon>Dikarya</taxon>
        <taxon>Basidiomycota</taxon>
        <taxon>Agaricomycotina</taxon>
        <taxon>Agaricomycetes</taxon>
        <taxon>Agaricomycetidae</taxon>
        <taxon>Agaricales</taxon>
        <taxon>Agaricineae</taxon>
        <taxon>Strophariaceae</taxon>
        <taxon>Pholiota</taxon>
    </lineage>
</organism>
<reference evidence="2" key="1">
    <citation type="submission" date="2020-11" db="EMBL/GenBank/DDBJ databases">
        <authorList>
            <consortium name="DOE Joint Genome Institute"/>
            <person name="Ahrendt S."/>
            <person name="Riley R."/>
            <person name="Andreopoulos W."/>
            <person name="Labutti K."/>
            <person name="Pangilinan J."/>
            <person name="Ruiz-Duenas F.J."/>
            <person name="Barrasa J.M."/>
            <person name="Sanchez-Garcia M."/>
            <person name="Camarero S."/>
            <person name="Miyauchi S."/>
            <person name="Serrano A."/>
            <person name="Linde D."/>
            <person name="Babiker R."/>
            <person name="Drula E."/>
            <person name="Ayuso-Fernandez I."/>
            <person name="Pacheco R."/>
            <person name="Padilla G."/>
            <person name="Ferreira P."/>
            <person name="Barriuso J."/>
            <person name="Kellner H."/>
            <person name="Castanera R."/>
            <person name="Alfaro M."/>
            <person name="Ramirez L."/>
            <person name="Pisabarro A.G."/>
            <person name="Kuo A."/>
            <person name="Tritt A."/>
            <person name="Lipzen A."/>
            <person name="He G."/>
            <person name="Yan M."/>
            <person name="Ng V."/>
            <person name="Cullen D."/>
            <person name="Martin F."/>
            <person name="Rosso M.-N."/>
            <person name="Henrissat B."/>
            <person name="Hibbett D."/>
            <person name="Martinez A.T."/>
            <person name="Grigoriev I.V."/>
        </authorList>
    </citation>
    <scope>NUCLEOTIDE SEQUENCE</scope>
    <source>
        <strain evidence="2">CIRM-BRFM 674</strain>
    </source>
</reference>